<dbReference type="VEuPathDB" id="TriTrypDB:BCY84_17491"/>
<sequence>MSSTAAEMRSDTGIVKQEINECVETGREAVLGAKASLEKPVRSAVEKVKQGVRDCTEVGRETLNGAVTKTNQSLNATKEKAQKLADEGKQRIGDMIESAASYVSGAGEANGEDGGSNSYAAKIISVADQYVESGRKILNDAKTSAEAYHSAAVEAVQSKITHGRQQVETYATTAKDSVEPLVDSARGLVNKSAKRLSKTSEVIREQKTACMDKLDTVRTKVRTAVDESKPHLQTICDNGKSAVFKRDARLALTAVAQLFAGVILLMNAFFEEVLKLTFVKNTTSYVQNCRVTQRTRELLTAANIPQKVDHLPIVGHRVVVAVTIFLSEVKRSMLEMKKKNRCVSPKPAGAHDAKELREDAIPHGRKTQRKEKLEA</sequence>
<dbReference type="VEuPathDB" id="TriTrypDB:Tc_MARK_10339"/>
<dbReference type="SUPFAM" id="SSF58113">
    <property type="entry name" value="Apolipoprotein A-I"/>
    <property type="match status" value="1"/>
</dbReference>
<keyword evidence="2" id="KW-0472">Membrane</keyword>
<accession>A0A2V2WKI8</accession>
<dbReference type="AlphaFoldDB" id="A0A2V2WKI8"/>
<keyword evidence="2" id="KW-1133">Transmembrane helix</keyword>
<evidence type="ECO:0000256" key="2">
    <source>
        <dbReference type="SAM" id="Phobius"/>
    </source>
</evidence>
<feature type="transmembrane region" description="Helical" evidence="2">
    <location>
        <begin position="250"/>
        <end position="270"/>
    </location>
</feature>
<keyword evidence="2" id="KW-0812">Transmembrane</keyword>
<dbReference type="VEuPathDB" id="TriTrypDB:TcCLB.511807.190"/>
<protein>
    <submittedName>
        <fullName evidence="3">Uncharacterized protein</fullName>
    </submittedName>
</protein>
<dbReference type="VEuPathDB" id="TriTrypDB:TCSYLVIO_001154"/>
<name>A0A2V2WKI8_TRYCR</name>
<dbReference type="VEuPathDB" id="TriTrypDB:C3747_83g87"/>
<feature type="compositionally biased region" description="Basic and acidic residues" evidence="1">
    <location>
        <begin position="349"/>
        <end position="362"/>
    </location>
</feature>
<dbReference type="VEuPathDB" id="TriTrypDB:ECC02_008028"/>
<dbReference type="OrthoDB" id="244380at2759"/>
<evidence type="ECO:0000313" key="3">
    <source>
        <dbReference type="EMBL" id="PWV09091.1"/>
    </source>
</evidence>
<dbReference type="EMBL" id="PRFC01000083">
    <property type="protein sequence ID" value="PWV09091.1"/>
    <property type="molecule type" value="Genomic_DNA"/>
</dbReference>
<proteinExistence type="predicted"/>
<comment type="caution">
    <text evidence="3">The sequence shown here is derived from an EMBL/GenBank/DDBJ whole genome shotgun (WGS) entry which is preliminary data.</text>
</comment>
<dbReference type="OMA" id="NECVETG"/>
<dbReference type="VEuPathDB" id="TriTrypDB:TCDM_06838"/>
<evidence type="ECO:0000256" key="1">
    <source>
        <dbReference type="SAM" id="MobiDB-lite"/>
    </source>
</evidence>
<organism evidence="3 4">
    <name type="scientific">Trypanosoma cruzi</name>
    <dbReference type="NCBI Taxonomy" id="5693"/>
    <lineage>
        <taxon>Eukaryota</taxon>
        <taxon>Discoba</taxon>
        <taxon>Euglenozoa</taxon>
        <taxon>Kinetoplastea</taxon>
        <taxon>Metakinetoplastina</taxon>
        <taxon>Trypanosomatida</taxon>
        <taxon>Trypanosomatidae</taxon>
        <taxon>Trypanosoma</taxon>
        <taxon>Schizotrypanum</taxon>
    </lineage>
</organism>
<dbReference type="VEuPathDB" id="TriTrypDB:C4B63_114g35"/>
<feature type="region of interest" description="Disordered" evidence="1">
    <location>
        <begin position="340"/>
        <end position="375"/>
    </location>
</feature>
<dbReference type="Proteomes" id="UP000246078">
    <property type="component" value="Unassembled WGS sequence"/>
</dbReference>
<dbReference type="VEuPathDB" id="TriTrypDB:TcG_06421"/>
<reference evidence="3 4" key="1">
    <citation type="journal article" date="2018" name="Microb. Genom.">
        <title>Expanding an expanded genome: long-read sequencing of Trypanosoma cruzi.</title>
        <authorList>
            <person name="Berna L."/>
            <person name="Rodriguez M."/>
            <person name="Chiribao M.L."/>
            <person name="Parodi-Talice A."/>
            <person name="Pita S."/>
            <person name="Rijo G."/>
            <person name="Alvarez-Valin F."/>
            <person name="Robello C."/>
        </authorList>
    </citation>
    <scope>NUCLEOTIDE SEQUENCE [LARGE SCALE GENOMIC DNA]</scope>
    <source>
        <strain evidence="3 4">TCC</strain>
    </source>
</reference>
<gene>
    <name evidence="3" type="ORF">C3747_83g87</name>
</gene>
<evidence type="ECO:0000313" key="4">
    <source>
        <dbReference type="Proteomes" id="UP000246078"/>
    </source>
</evidence>
<dbReference type="VEuPathDB" id="TriTrypDB:TcBrA4_0093080"/>